<proteinExistence type="predicted"/>
<dbReference type="KEGG" id="nmu:Nmul_A2651"/>
<dbReference type="NCBIfam" id="TIGR02913">
    <property type="entry name" value="HAF_rpt"/>
    <property type="match status" value="6"/>
</dbReference>
<reference evidence="2" key="1">
    <citation type="submission" date="2005-08" db="EMBL/GenBank/DDBJ databases">
        <title>Complete sequence of chromosome 1 of Nitrosospira multiformis ATCC 25196.</title>
        <authorList>
            <person name="Copeland A."/>
            <person name="Lucas S."/>
            <person name="Lapidus A."/>
            <person name="Barry K."/>
            <person name="Detter J.C."/>
            <person name="Glavina T."/>
            <person name="Hammon N."/>
            <person name="Israni S."/>
            <person name="Pitluck S."/>
            <person name="Chain P."/>
            <person name="Malfatti S."/>
            <person name="Shin M."/>
            <person name="Vergez L."/>
            <person name="Schmutz J."/>
            <person name="Larimer F."/>
            <person name="Land M."/>
            <person name="Hauser L."/>
            <person name="Kyrpides N."/>
            <person name="Lykidis A."/>
            <person name="Richardson P."/>
        </authorList>
    </citation>
    <scope>NUCLEOTIDE SEQUENCE [LARGE SCALE GENOMIC DNA]</scope>
    <source>
        <strain evidence="2">ATCC 25196 / NCIMB 11849 / C 71</strain>
    </source>
</reference>
<sequence>MKTFVDFKIRGFILLATFFTGLGFGTSAFAQTLLREYQYLVDLSSRTTTRLYQSPFGDVFYRNINDSGQLVGNFGEAPFHAFITGPNGIGMRDLGTLGDNPARSNSSAFAINNSGQVAGFSDSIRDRLQFESHAFITGPDGMGMRSLGTLAGNHPAASSSASGVNEAGQVVGGSVVGASYHAFITGPGGIGMRDLGTLGGTNSRASGINEAGQVVGGSVVGASYHAFITGPGGIGMRDLGTLGGTNSRASGINEAGQVIGNSLTAQNVWHAFITGPDGTGMKDLGTLGGTSSSAVGISDIGQVAGNADTAGGASHAFVTGADGIGMRDLGTLGGTSSEAYGINEAGQVIGGSLTAENVWRAFITGPEGEGMTDLNSLVDMPTGEVLLQATAINNAGQVLAIGLIPEPEIYALILPGLGLVGFIARQKKAKKPC</sequence>
<gene>
    <name evidence="1" type="ordered locus">Nmul_A2651</name>
</gene>
<evidence type="ECO:0000313" key="2">
    <source>
        <dbReference type="Proteomes" id="UP000002718"/>
    </source>
</evidence>
<dbReference type="eggNOG" id="COG5563">
    <property type="taxonomic scope" value="Bacteria"/>
</dbReference>
<name>Q2Y5N3_NITMU</name>
<accession>Q2Y5N3</accession>
<keyword evidence="2" id="KW-1185">Reference proteome</keyword>
<dbReference type="EMBL" id="CP000103">
    <property type="protein sequence ID" value="ABB75938.1"/>
    <property type="molecule type" value="Genomic_DNA"/>
</dbReference>
<dbReference type="RefSeq" id="WP_011381934.1">
    <property type="nucleotide sequence ID" value="NC_007614.1"/>
</dbReference>
<dbReference type="Proteomes" id="UP000002718">
    <property type="component" value="Chromosome"/>
</dbReference>
<reference evidence="1 2" key="2">
    <citation type="journal article" date="2008" name="Appl. Environ. Microbiol.">
        <title>Complete genome sequence of Nitrosospira multiformis, an ammonia-oxidizing bacterium from the soil environment.</title>
        <authorList>
            <person name="Norton J.M."/>
            <person name="Klotz M.G."/>
            <person name="Stein L.Y."/>
            <person name="Arp D.J."/>
            <person name="Bottomley P.J."/>
            <person name="Chain P.S."/>
            <person name="Hauser L.J."/>
            <person name="Land M.L."/>
            <person name="Larimer F.W."/>
            <person name="Shin M.W."/>
            <person name="Starkenburg S.R."/>
        </authorList>
    </citation>
    <scope>NUCLEOTIDE SEQUENCE [LARGE SCALE GENOMIC DNA]</scope>
    <source>
        <strain evidence="2">ATCC 25196 / NCIMB 11849 / C 71</strain>
    </source>
</reference>
<organism evidence="1 2">
    <name type="scientific">Nitrosospira multiformis (strain ATCC 25196 / NCIMB 11849 / C 71)</name>
    <dbReference type="NCBI Taxonomy" id="323848"/>
    <lineage>
        <taxon>Bacteria</taxon>
        <taxon>Pseudomonadati</taxon>
        <taxon>Pseudomonadota</taxon>
        <taxon>Betaproteobacteria</taxon>
        <taxon>Nitrosomonadales</taxon>
        <taxon>Nitrosomonadaceae</taxon>
        <taxon>Nitrosospira</taxon>
    </lineage>
</organism>
<evidence type="ECO:0000313" key="1">
    <source>
        <dbReference type="EMBL" id="ABB75938.1"/>
    </source>
</evidence>
<dbReference type="STRING" id="323848.Nmul_A2651"/>
<dbReference type="AlphaFoldDB" id="Q2Y5N3"/>
<dbReference type="HOGENOM" id="CLU_051829_1_0_4"/>
<protein>
    <submittedName>
        <fullName evidence="1">Integral membrane proteins containing uncharacterized repeats-like protein</fullName>
    </submittedName>
</protein>
<dbReference type="InterPro" id="IPR014262">
    <property type="entry name" value="HAF_rpt"/>
</dbReference>